<gene>
    <name evidence="8" type="ORF">PENTCL1PPCAC_15708</name>
</gene>
<dbReference type="GO" id="GO:0006508">
    <property type="term" value="P:proteolysis"/>
    <property type="evidence" value="ECO:0007669"/>
    <property type="project" value="UniProtKB-KW"/>
</dbReference>
<dbReference type="Gene3D" id="3.40.390.10">
    <property type="entry name" value="Collagenase (Catalytic Domain)"/>
    <property type="match status" value="1"/>
</dbReference>
<evidence type="ECO:0000256" key="4">
    <source>
        <dbReference type="ARBA" id="ARBA00022833"/>
    </source>
</evidence>
<accession>A0AAV5TFP1</accession>
<evidence type="ECO:0000256" key="3">
    <source>
        <dbReference type="ARBA" id="ARBA00022801"/>
    </source>
</evidence>
<proteinExistence type="predicted"/>
<evidence type="ECO:0000313" key="9">
    <source>
        <dbReference type="Proteomes" id="UP001432027"/>
    </source>
</evidence>
<dbReference type="EMBL" id="BTSX01000004">
    <property type="protein sequence ID" value="GMS93533.1"/>
    <property type="molecule type" value="Genomic_DNA"/>
</dbReference>
<reference evidence="8" key="1">
    <citation type="submission" date="2023-10" db="EMBL/GenBank/DDBJ databases">
        <title>Genome assembly of Pristionchus species.</title>
        <authorList>
            <person name="Yoshida K."/>
            <person name="Sommer R.J."/>
        </authorList>
    </citation>
    <scope>NUCLEOTIDE SEQUENCE</scope>
    <source>
        <strain evidence="8">RS0144</strain>
    </source>
</reference>
<dbReference type="Pfam" id="PF01400">
    <property type="entry name" value="Astacin"/>
    <property type="match status" value="1"/>
</dbReference>
<dbReference type="PROSITE" id="PS00022">
    <property type="entry name" value="EGF_1"/>
    <property type="match status" value="1"/>
</dbReference>
<evidence type="ECO:0000259" key="6">
    <source>
        <dbReference type="PROSITE" id="PS00022"/>
    </source>
</evidence>
<feature type="domain" description="EGF-like" evidence="6 7">
    <location>
        <begin position="122"/>
        <end position="133"/>
    </location>
</feature>
<evidence type="ECO:0000313" key="8">
    <source>
        <dbReference type="EMBL" id="GMS93533.1"/>
    </source>
</evidence>
<keyword evidence="5" id="KW-0482">Metalloprotease</keyword>
<evidence type="ECO:0000256" key="5">
    <source>
        <dbReference type="ARBA" id="ARBA00023049"/>
    </source>
</evidence>
<sequence length="246" mass="25511">MAYWQSVSCVTFRPIDHINDYEYLMVAASAAGIGCYSNLGMIQEGSFITNIKLDTGCDSFAIAADMLSHSLGVYSTGGAITDKPSIATIAKVNEMYKCSASCSTKPACLNGGTPSGKDCASCVCPAGWSGAKCDETSAGTQLVQVADTRDVTLSLTGAFTTADEKVIIVQAPAGKKLQATIKTFGPECFTACTIAGVQISGSTTDKIICSTSPTPSDLVSTGNSLTLRLFRTANYAVQATVSLNVV</sequence>
<dbReference type="PANTHER" id="PTHR10127">
    <property type="entry name" value="DISCOIDIN, CUB, EGF, LAMININ , AND ZINC METALLOPROTEASE DOMAIN CONTAINING"/>
    <property type="match status" value="1"/>
</dbReference>
<organism evidence="8 9">
    <name type="scientific">Pristionchus entomophagus</name>
    <dbReference type="NCBI Taxonomy" id="358040"/>
    <lineage>
        <taxon>Eukaryota</taxon>
        <taxon>Metazoa</taxon>
        <taxon>Ecdysozoa</taxon>
        <taxon>Nematoda</taxon>
        <taxon>Chromadorea</taxon>
        <taxon>Rhabditida</taxon>
        <taxon>Rhabditina</taxon>
        <taxon>Diplogasteromorpha</taxon>
        <taxon>Diplogasteroidea</taxon>
        <taxon>Neodiplogasteridae</taxon>
        <taxon>Pristionchus</taxon>
    </lineage>
</organism>
<protein>
    <recommendedName>
        <fullName evidence="6 7">EGF-like domain-containing protein</fullName>
    </recommendedName>
</protein>
<dbReference type="PANTHER" id="PTHR10127:SF780">
    <property type="entry name" value="METALLOENDOPEPTIDASE"/>
    <property type="match status" value="1"/>
</dbReference>
<name>A0AAV5TFP1_9BILA</name>
<keyword evidence="3" id="KW-0378">Hydrolase</keyword>
<keyword evidence="1" id="KW-0645">Protease</keyword>
<dbReference type="AlphaFoldDB" id="A0AAV5TFP1"/>
<dbReference type="InterPro" id="IPR024079">
    <property type="entry name" value="MetalloPept_cat_dom_sf"/>
</dbReference>
<dbReference type="InterPro" id="IPR001506">
    <property type="entry name" value="Peptidase_M12A"/>
</dbReference>
<keyword evidence="2" id="KW-0479">Metal-binding</keyword>
<comment type="caution">
    <text evidence="8">The sequence shown here is derived from an EMBL/GenBank/DDBJ whole genome shotgun (WGS) entry which is preliminary data.</text>
</comment>
<keyword evidence="9" id="KW-1185">Reference proteome</keyword>
<dbReference type="PROSITE" id="PS01186">
    <property type="entry name" value="EGF_2"/>
    <property type="match status" value="1"/>
</dbReference>
<dbReference type="Proteomes" id="UP001432027">
    <property type="component" value="Unassembled WGS sequence"/>
</dbReference>
<dbReference type="SUPFAM" id="SSF55486">
    <property type="entry name" value="Metalloproteases ('zincins'), catalytic domain"/>
    <property type="match status" value="1"/>
</dbReference>
<dbReference type="InterPro" id="IPR000742">
    <property type="entry name" value="EGF"/>
</dbReference>
<keyword evidence="4" id="KW-0862">Zinc</keyword>
<dbReference type="GO" id="GO:0004222">
    <property type="term" value="F:metalloendopeptidase activity"/>
    <property type="evidence" value="ECO:0007669"/>
    <property type="project" value="InterPro"/>
</dbReference>
<evidence type="ECO:0000256" key="2">
    <source>
        <dbReference type="ARBA" id="ARBA00022723"/>
    </source>
</evidence>
<dbReference type="GO" id="GO:0046872">
    <property type="term" value="F:metal ion binding"/>
    <property type="evidence" value="ECO:0007669"/>
    <property type="project" value="UniProtKB-KW"/>
</dbReference>
<evidence type="ECO:0000259" key="7">
    <source>
        <dbReference type="PROSITE" id="PS01186"/>
    </source>
</evidence>
<evidence type="ECO:0000256" key="1">
    <source>
        <dbReference type="ARBA" id="ARBA00022670"/>
    </source>
</evidence>